<keyword evidence="2" id="KW-1185">Reference proteome</keyword>
<dbReference type="Proteomes" id="UP000808215">
    <property type="component" value="Unassembled WGS sequence"/>
</dbReference>
<reference evidence="1 2" key="1">
    <citation type="submission" date="2020-11" db="EMBL/GenBank/DDBJ databases">
        <title>Enhanced detection system for hospital associated transmission using whole genome sequencing surveillance.</title>
        <authorList>
            <person name="Harrison L.H."/>
            <person name="Van Tyne D."/>
            <person name="Marsh J.W."/>
            <person name="Griffith M.P."/>
            <person name="Snyder D.J."/>
            <person name="Cooper V.S."/>
            <person name="Mustapha M."/>
        </authorList>
    </citation>
    <scope>NUCLEOTIDE SEQUENCE [LARGE SCALE GENOMIC DNA]</scope>
    <source>
        <strain evidence="1 2">BC00020</strain>
    </source>
</reference>
<name>A0ABS1AUX6_BURVI</name>
<dbReference type="EMBL" id="JADVKH010000018">
    <property type="protein sequence ID" value="MBJ9687478.1"/>
    <property type="molecule type" value="Genomic_DNA"/>
</dbReference>
<accession>A0ABS1AUX6</accession>
<evidence type="ECO:0000313" key="2">
    <source>
        <dbReference type="Proteomes" id="UP000808215"/>
    </source>
</evidence>
<evidence type="ECO:0000313" key="1">
    <source>
        <dbReference type="EMBL" id="MBJ9687478.1"/>
    </source>
</evidence>
<sequence>MTERLMDAAELVRITGLKRHSKQAEWFKTNFDINVVRCADGSLVMTWTQFDALMARRNGTAPAAGVPAASVELCFD</sequence>
<proteinExistence type="predicted"/>
<organism evidence="1 2">
    <name type="scientific">Burkholderia vietnamiensis</name>
    <dbReference type="NCBI Taxonomy" id="60552"/>
    <lineage>
        <taxon>Bacteria</taxon>
        <taxon>Pseudomonadati</taxon>
        <taxon>Pseudomonadota</taxon>
        <taxon>Betaproteobacteria</taxon>
        <taxon>Burkholderiales</taxon>
        <taxon>Burkholderiaceae</taxon>
        <taxon>Burkholderia</taxon>
        <taxon>Burkholderia cepacia complex</taxon>
    </lineage>
</organism>
<protein>
    <submittedName>
        <fullName evidence="1">DUF4224 domain-containing protein</fullName>
    </submittedName>
</protein>
<dbReference type="RefSeq" id="WP_200091266.1">
    <property type="nucleotide sequence ID" value="NZ_JADVKH010000018.1"/>
</dbReference>
<gene>
    <name evidence="1" type="ORF">I5589_10335</name>
</gene>
<comment type="caution">
    <text evidence="1">The sequence shown here is derived from an EMBL/GenBank/DDBJ whole genome shotgun (WGS) entry which is preliminary data.</text>
</comment>